<sequence>MRCKWSSLSQQKKRCVLIDPGRGDLLYCMSEMSTSADRCIYRYSCKNKQKELRTGHYKAICERVKDKYRDEFVKGAEIALSGTSCAPLNIEDFIEYLKMRVQVAPGLCDFYEKYMTDPTVQLQRRESGNVINSVKALRNPVTTHPLHCKLRLSAYINQQQLDKRLVRNICKKFSRNGKDPVLVMGNWSAPMTCFHEMIKGVGMKRML</sequence>
<name>A0A2G5BFK9_COERN</name>
<dbReference type="OrthoDB" id="2287941at2759"/>
<keyword evidence="2" id="KW-1185">Reference proteome</keyword>
<protein>
    <submittedName>
        <fullName evidence="1">Uncharacterized protein</fullName>
    </submittedName>
</protein>
<dbReference type="Proteomes" id="UP000242474">
    <property type="component" value="Unassembled WGS sequence"/>
</dbReference>
<organism evidence="1 2">
    <name type="scientific">Coemansia reversa (strain ATCC 12441 / NRRL 1564)</name>
    <dbReference type="NCBI Taxonomy" id="763665"/>
    <lineage>
        <taxon>Eukaryota</taxon>
        <taxon>Fungi</taxon>
        <taxon>Fungi incertae sedis</taxon>
        <taxon>Zoopagomycota</taxon>
        <taxon>Kickxellomycotina</taxon>
        <taxon>Kickxellomycetes</taxon>
        <taxon>Kickxellales</taxon>
        <taxon>Kickxellaceae</taxon>
        <taxon>Coemansia</taxon>
    </lineage>
</organism>
<evidence type="ECO:0000313" key="2">
    <source>
        <dbReference type="Proteomes" id="UP000242474"/>
    </source>
</evidence>
<dbReference type="EMBL" id="KZ303494">
    <property type="protein sequence ID" value="PIA17507.1"/>
    <property type="molecule type" value="Genomic_DNA"/>
</dbReference>
<dbReference type="AlphaFoldDB" id="A0A2G5BFK9"/>
<proteinExistence type="predicted"/>
<reference evidence="1 2" key="1">
    <citation type="journal article" date="2015" name="Genome Biol. Evol.">
        <title>Phylogenomic analyses indicate that early fungi evolved digesting cell walls of algal ancestors of land plants.</title>
        <authorList>
            <person name="Chang Y."/>
            <person name="Wang S."/>
            <person name="Sekimoto S."/>
            <person name="Aerts A.L."/>
            <person name="Choi C."/>
            <person name="Clum A."/>
            <person name="LaButti K.M."/>
            <person name="Lindquist E.A."/>
            <person name="Yee Ngan C."/>
            <person name="Ohm R.A."/>
            <person name="Salamov A.A."/>
            <person name="Grigoriev I.V."/>
            <person name="Spatafora J.W."/>
            <person name="Berbee M.L."/>
        </authorList>
    </citation>
    <scope>NUCLEOTIDE SEQUENCE [LARGE SCALE GENOMIC DNA]</scope>
    <source>
        <strain evidence="1 2">NRRL 1564</strain>
    </source>
</reference>
<gene>
    <name evidence="1" type="ORF">COEREDRAFT_40903</name>
</gene>
<accession>A0A2G5BFK9</accession>
<evidence type="ECO:0000313" key="1">
    <source>
        <dbReference type="EMBL" id="PIA17507.1"/>
    </source>
</evidence>